<keyword evidence="12" id="KW-0807">Transducer</keyword>
<sequence>MATHSSVLPDSRFIQSLLFSLFLTMYALTITGNGAIICALWCDQRLHIPMYIFLGIFSFLEIWYVSSTVPKMLINFFLDKKTISFVGCFLQFYFFSSLEATECLHLTVMAFDWYLAICRPLHYPNIMNGHLCTKLVLICWVCGFLWFLIPIVLISRMPFCGPNIIDHVVWPLFALACVSAPKTQLLCYSLSSVVIFGSSLFILGSYTLVLIAVLHMSSTTGRQKAFSTCGSHLAVVSLFYGSLMVMYVSPGLRHSSGMQKVATLLYAMVIPFFNPLISSLWNKEIKTALRKVLGSFNIM</sequence>
<evidence type="ECO:0000256" key="10">
    <source>
        <dbReference type="ARBA" id="ARBA00023170"/>
    </source>
</evidence>
<reference evidence="15" key="2">
    <citation type="submission" date="2025-09" db="UniProtKB">
        <authorList>
            <consortium name="Ensembl"/>
        </authorList>
    </citation>
    <scope>IDENTIFICATION</scope>
</reference>
<evidence type="ECO:0000256" key="12">
    <source>
        <dbReference type="ARBA" id="ARBA00023224"/>
    </source>
</evidence>
<dbReference type="Pfam" id="PF13853">
    <property type="entry name" value="7tm_4"/>
    <property type="match status" value="1"/>
</dbReference>
<feature type="transmembrane region" description="Helical" evidence="13">
    <location>
        <begin position="48"/>
        <end position="66"/>
    </location>
</feature>
<dbReference type="Gene3D" id="1.20.1070.10">
    <property type="entry name" value="Rhodopsin 7-helix transmembrane proteins"/>
    <property type="match status" value="1"/>
</dbReference>
<dbReference type="GO" id="GO:0004984">
    <property type="term" value="F:olfactory receptor activity"/>
    <property type="evidence" value="ECO:0007669"/>
    <property type="project" value="InterPro"/>
</dbReference>
<feature type="transmembrane region" description="Helical" evidence="13">
    <location>
        <begin position="226"/>
        <end position="249"/>
    </location>
</feature>
<dbReference type="AlphaFoldDB" id="A0A8C6FIM7"/>
<keyword evidence="4 13" id="KW-0812">Transmembrane</keyword>
<evidence type="ECO:0000256" key="9">
    <source>
        <dbReference type="ARBA" id="ARBA00023157"/>
    </source>
</evidence>
<dbReference type="InterPro" id="IPR050939">
    <property type="entry name" value="Olfactory_GPCR1"/>
</dbReference>
<evidence type="ECO:0000256" key="11">
    <source>
        <dbReference type="ARBA" id="ARBA00023180"/>
    </source>
</evidence>
<evidence type="ECO:0000256" key="3">
    <source>
        <dbReference type="ARBA" id="ARBA00022606"/>
    </source>
</evidence>
<comment type="subcellular location">
    <subcellularLocation>
        <location evidence="1">Cell membrane</location>
        <topology evidence="1">Multi-pass membrane protein</topology>
    </subcellularLocation>
</comment>
<accession>A0A8C6FIM7</accession>
<evidence type="ECO:0000313" key="15">
    <source>
        <dbReference type="Ensembl" id="ENSMMSP00000008210.1"/>
    </source>
</evidence>
<keyword evidence="2" id="KW-1003">Cell membrane</keyword>
<dbReference type="GeneTree" id="ENSGT00940000163479"/>
<proteinExistence type="predicted"/>
<evidence type="ECO:0000256" key="6">
    <source>
        <dbReference type="ARBA" id="ARBA00022989"/>
    </source>
</evidence>
<evidence type="ECO:0000256" key="2">
    <source>
        <dbReference type="ARBA" id="ARBA00022475"/>
    </source>
</evidence>
<keyword evidence="11" id="KW-0325">Glycoprotein</keyword>
<keyword evidence="16" id="KW-1185">Reference proteome</keyword>
<dbReference type="PROSITE" id="PS50262">
    <property type="entry name" value="G_PROTEIN_RECEP_F1_2"/>
    <property type="match status" value="1"/>
</dbReference>
<dbReference type="Proteomes" id="UP000694544">
    <property type="component" value="Unplaced"/>
</dbReference>
<dbReference type="InterPro" id="IPR000725">
    <property type="entry name" value="Olfact_rcpt"/>
</dbReference>
<keyword evidence="9" id="KW-1015">Disulfide bond</keyword>
<dbReference type="InterPro" id="IPR017452">
    <property type="entry name" value="GPCR_Rhodpsn_7TM"/>
</dbReference>
<keyword evidence="8 13" id="KW-0472">Membrane</keyword>
<dbReference type="FunFam" id="1.20.1070.10:FF:000001">
    <property type="entry name" value="Olfactory receptor"/>
    <property type="match status" value="1"/>
</dbReference>
<keyword evidence="5" id="KW-0552">Olfaction</keyword>
<keyword evidence="3" id="KW-0716">Sensory transduction</keyword>
<evidence type="ECO:0000256" key="8">
    <source>
        <dbReference type="ARBA" id="ARBA00023136"/>
    </source>
</evidence>
<keyword evidence="6 13" id="KW-1133">Transmembrane helix</keyword>
<evidence type="ECO:0000256" key="13">
    <source>
        <dbReference type="SAM" id="Phobius"/>
    </source>
</evidence>
<evidence type="ECO:0000256" key="5">
    <source>
        <dbReference type="ARBA" id="ARBA00022725"/>
    </source>
</evidence>
<organism evidence="15 16">
    <name type="scientific">Moschus moschiferus</name>
    <name type="common">Siberian musk deer</name>
    <name type="synonym">Moschus sibiricus</name>
    <dbReference type="NCBI Taxonomy" id="68415"/>
    <lineage>
        <taxon>Eukaryota</taxon>
        <taxon>Metazoa</taxon>
        <taxon>Chordata</taxon>
        <taxon>Craniata</taxon>
        <taxon>Vertebrata</taxon>
        <taxon>Euteleostomi</taxon>
        <taxon>Mammalia</taxon>
        <taxon>Eutheria</taxon>
        <taxon>Laurasiatheria</taxon>
        <taxon>Artiodactyla</taxon>
        <taxon>Ruminantia</taxon>
        <taxon>Pecora</taxon>
        <taxon>Moschidae</taxon>
        <taxon>Moschus</taxon>
    </lineage>
</organism>
<name>A0A8C6FIM7_MOSMO</name>
<feature type="transmembrane region" description="Helical" evidence="13">
    <location>
        <begin position="261"/>
        <end position="281"/>
    </location>
</feature>
<feature type="transmembrane region" description="Helical" evidence="13">
    <location>
        <begin position="17"/>
        <end position="41"/>
    </location>
</feature>
<dbReference type="GO" id="GO:0005886">
    <property type="term" value="C:plasma membrane"/>
    <property type="evidence" value="ECO:0007669"/>
    <property type="project" value="UniProtKB-SubCell"/>
</dbReference>
<evidence type="ECO:0000256" key="4">
    <source>
        <dbReference type="ARBA" id="ARBA00022692"/>
    </source>
</evidence>
<protein>
    <recommendedName>
        <fullName evidence="14">G-protein coupled receptors family 1 profile domain-containing protein</fullName>
    </recommendedName>
</protein>
<evidence type="ECO:0000259" key="14">
    <source>
        <dbReference type="PROSITE" id="PS50262"/>
    </source>
</evidence>
<evidence type="ECO:0000256" key="7">
    <source>
        <dbReference type="ARBA" id="ARBA00023040"/>
    </source>
</evidence>
<evidence type="ECO:0000313" key="16">
    <source>
        <dbReference type="Proteomes" id="UP000694544"/>
    </source>
</evidence>
<dbReference type="PANTHER" id="PTHR24242">
    <property type="entry name" value="G-PROTEIN COUPLED RECEPTOR"/>
    <property type="match status" value="1"/>
</dbReference>
<dbReference type="PRINTS" id="PR00245">
    <property type="entry name" value="OLFACTORYR"/>
</dbReference>
<dbReference type="GO" id="GO:0004930">
    <property type="term" value="F:G protein-coupled receptor activity"/>
    <property type="evidence" value="ECO:0007669"/>
    <property type="project" value="UniProtKB-KW"/>
</dbReference>
<keyword evidence="7" id="KW-0297">G-protein coupled receptor</keyword>
<dbReference type="PANTHER" id="PTHR24242:SF201">
    <property type="entry name" value="OLFACTORY RECEPTOR 11H1-RELATED"/>
    <property type="match status" value="1"/>
</dbReference>
<feature type="transmembrane region" description="Helical" evidence="13">
    <location>
        <begin position="193"/>
        <end position="214"/>
    </location>
</feature>
<feature type="transmembrane region" description="Helical" evidence="13">
    <location>
        <begin position="135"/>
        <end position="155"/>
    </location>
</feature>
<evidence type="ECO:0000256" key="1">
    <source>
        <dbReference type="ARBA" id="ARBA00004651"/>
    </source>
</evidence>
<keyword evidence="10" id="KW-0675">Receptor</keyword>
<reference evidence="15" key="1">
    <citation type="submission" date="2025-08" db="UniProtKB">
        <authorList>
            <consortium name="Ensembl"/>
        </authorList>
    </citation>
    <scope>IDENTIFICATION</scope>
</reference>
<dbReference type="Ensembl" id="ENSMMST00000009089.1">
    <property type="protein sequence ID" value="ENSMMSP00000008210.1"/>
    <property type="gene ID" value="ENSMMSG00000006321.1"/>
</dbReference>
<dbReference type="SUPFAM" id="SSF81321">
    <property type="entry name" value="Family A G protein-coupled receptor-like"/>
    <property type="match status" value="1"/>
</dbReference>
<feature type="domain" description="G-protein coupled receptors family 1 profile" evidence="14">
    <location>
        <begin position="32"/>
        <end position="278"/>
    </location>
</feature>